<dbReference type="Proteomes" id="UP001234989">
    <property type="component" value="Chromosome 12"/>
</dbReference>
<dbReference type="InterPro" id="IPR043502">
    <property type="entry name" value="DNA/RNA_pol_sf"/>
</dbReference>
<evidence type="ECO:0000256" key="1">
    <source>
        <dbReference type="ARBA" id="ARBA00023268"/>
    </source>
</evidence>
<dbReference type="GO" id="GO:0003824">
    <property type="term" value="F:catalytic activity"/>
    <property type="evidence" value="ECO:0007669"/>
    <property type="project" value="UniProtKB-KW"/>
</dbReference>
<dbReference type="Gene3D" id="3.30.70.270">
    <property type="match status" value="1"/>
</dbReference>
<dbReference type="PANTHER" id="PTHR37984:SF5">
    <property type="entry name" value="PROTEIN NYNRIN-LIKE"/>
    <property type="match status" value="1"/>
</dbReference>
<evidence type="ECO:0000313" key="4">
    <source>
        <dbReference type="Proteomes" id="UP001234989"/>
    </source>
</evidence>
<dbReference type="EMBL" id="CP133623">
    <property type="protein sequence ID" value="WMV58602.1"/>
    <property type="molecule type" value="Genomic_DNA"/>
</dbReference>
<keyword evidence="4" id="KW-1185">Reference proteome</keyword>
<evidence type="ECO:0000259" key="2">
    <source>
        <dbReference type="Pfam" id="PF17919"/>
    </source>
</evidence>
<protein>
    <recommendedName>
        <fullName evidence="2">Reverse transcriptase/retrotransposon-derived protein RNase H-like domain-containing protein</fullName>
    </recommendedName>
</protein>
<accession>A0AAF0V616</accession>
<feature type="non-terminal residue" evidence="3">
    <location>
        <position position="1"/>
    </location>
</feature>
<feature type="domain" description="Reverse transcriptase/retrotransposon-derived protein RNase H-like" evidence="2">
    <location>
        <begin position="22"/>
        <end position="73"/>
    </location>
</feature>
<name>A0AAF0V616_SOLVR</name>
<organism evidence="3 4">
    <name type="scientific">Solanum verrucosum</name>
    <dbReference type="NCBI Taxonomy" id="315347"/>
    <lineage>
        <taxon>Eukaryota</taxon>
        <taxon>Viridiplantae</taxon>
        <taxon>Streptophyta</taxon>
        <taxon>Embryophyta</taxon>
        <taxon>Tracheophyta</taxon>
        <taxon>Spermatophyta</taxon>
        <taxon>Magnoliopsida</taxon>
        <taxon>eudicotyledons</taxon>
        <taxon>Gunneridae</taxon>
        <taxon>Pentapetalae</taxon>
        <taxon>asterids</taxon>
        <taxon>lamiids</taxon>
        <taxon>Solanales</taxon>
        <taxon>Solanaceae</taxon>
        <taxon>Solanoideae</taxon>
        <taxon>Solaneae</taxon>
        <taxon>Solanum</taxon>
    </lineage>
</organism>
<evidence type="ECO:0000313" key="3">
    <source>
        <dbReference type="EMBL" id="WMV58602.1"/>
    </source>
</evidence>
<dbReference type="InterPro" id="IPR043128">
    <property type="entry name" value="Rev_trsase/Diguanyl_cyclase"/>
</dbReference>
<gene>
    <name evidence="3" type="ORF">MTR67_051987</name>
</gene>
<dbReference type="PANTHER" id="PTHR37984">
    <property type="entry name" value="PROTEIN CBG26694"/>
    <property type="match status" value="1"/>
</dbReference>
<dbReference type="SUPFAM" id="SSF56672">
    <property type="entry name" value="DNA/RNA polymerases"/>
    <property type="match status" value="1"/>
</dbReference>
<keyword evidence="1" id="KW-0511">Multifunctional enzyme</keyword>
<sequence>YSFSSISSPLTALTQKKAKFEWSKACEKRFQELKDRLTSTPVLTLPEGTDWFVVYCDASRVGLGCVLMQHDYDMSVLYRPEKANVVADALCQLSMGSVAHIEDEKKELVRDVHRFARLGVQLVYSTKGGVMVHRGSESSFVIDVKSKQGLDPILMELKESVLNKSIEAFSQGGDGVHRALETVKLVPRDKYSHLEVGGCEYGSYFGIASYSKAT</sequence>
<dbReference type="AlphaFoldDB" id="A0AAF0V616"/>
<proteinExistence type="predicted"/>
<dbReference type="Pfam" id="PF17919">
    <property type="entry name" value="RT_RNaseH_2"/>
    <property type="match status" value="1"/>
</dbReference>
<dbReference type="InterPro" id="IPR041577">
    <property type="entry name" value="RT_RNaseH_2"/>
</dbReference>
<reference evidence="3" key="1">
    <citation type="submission" date="2023-08" db="EMBL/GenBank/DDBJ databases">
        <title>A de novo genome assembly of Solanum verrucosum Schlechtendal, a Mexican diploid species geographically isolated from the other diploid A-genome species in potato relatives.</title>
        <authorList>
            <person name="Hosaka K."/>
        </authorList>
    </citation>
    <scope>NUCLEOTIDE SEQUENCE</scope>
    <source>
        <tissue evidence="3">Young leaves</tissue>
    </source>
</reference>
<dbReference type="InterPro" id="IPR050951">
    <property type="entry name" value="Retrovirus_Pol_polyprotein"/>
</dbReference>